<dbReference type="Proteomes" id="UP001199106">
    <property type="component" value="Unassembled WGS sequence"/>
</dbReference>
<evidence type="ECO:0000313" key="3">
    <source>
        <dbReference type="Proteomes" id="UP001199106"/>
    </source>
</evidence>
<keyword evidence="3" id="KW-1185">Reference proteome</keyword>
<feature type="compositionally biased region" description="Polar residues" evidence="1">
    <location>
        <begin position="165"/>
        <end position="180"/>
    </location>
</feature>
<comment type="caution">
    <text evidence="2">The sequence shown here is derived from an EMBL/GenBank/DDBJ whole genome shotgun (WGS) entry which is preliminary data.</text>
</comment>
<evidence type="ECO:0000313" key="2">
    <source>
        <dbReference type="EMBL" id="KAG9195429.1"/>
    </source>
</evidence>
<sequence>MSGLPVYINVSEPTLFENFVQNSIDWLTHCFNHLFHGTCMEFWLLDPNGQVYTLFLNTLVVVSMWLLHTNQQLKALAYLGSAHDWLEYDVSVEGDVYGEPDEDDWPLPLSPGASPRVHEEIPIMRELAPPSHHSTNTHLESSPFRVAKPLGHRSRSSVAPGYQMPSASKSRLSKAFSTKPLQRDNDSDLAKDANISDKTSQGHVNGIPTKGGERHRNGGRVF</sequence>
<organism evidence="2 3">
    <name type="scientific">Alternaria panax</name>
    <dbReference type="NCBI Taxonomy" id="48097"/>
    <lineage>
        <taxon>Eukaryota</taxon>
        <taxon>Fungi</taxon>
        <taxon>Dikarya</taxon>
        <taxon>Ascomycota</taxon>
        <taxon>Pezizomycotina</taxon>
        <taxon>Dothideomycetes</taxon>
        <taxon>Pleosporomycetidae</taxon>
        <taxon>Pleosporales</taxon>
        <taxon>Pleosporineae</taxon>
        <taxon>Pleosporaceae</taxon>
        <taxon>Alternaria</taxon>
        <taxon>Alternaria sect. Panax</taxon>
    </lineage>
</organism>
<feature type="region of interest" description="Disordered" evidence="1">
    <location>
        <begin position="149"/>
        <end position="222"/>
    </location>
</feature>
<gene>
    <name evidence="2" type="ORF">G6011_00550</name>
</gene>
<evidence type="ECO:0000256" key="1">
    <source>
        <dbReference type="SAM" id="MobiDB-lite"/>
    </source>
</evidence>
<reference evidence="2" key="1">
    <citation type="submission" date="2021-07" db="EMBL/GenBank/DDBJ databases">
        <title>Genome Resource of American Ginseng Black Spot Pathogen Alternaria panax.</title>
        <authorList>
            <person name="Qiu C."/>
            <person name="Wang W."/>
            <person name="Liu Z."/>
        </authorList>
    </citation>
    <scope>NUCLEOTIDE SEQUENCE</scope>
    <source>
        <strain evidence="2">BNCC115425</strain>
    </source>
</reference>
<feature type="compositionally biased region" description="Basic and acidic residues" evidence="1">
    <location>
        <begin position="181"/>
        <end position="195"/>
    </location>
</feature>
<name>A0AAD4NV59_9PLEO</name>
<accession>A0AAD4NV59</accession>
<dbReference type="EMBL" id="JAANER010000001">
    <property type="protein sequence ID" value="KAG9195429.1"/>
    <property type="molecule type" value="Genomic_DNA"/>
</dbReference>
<dbReference type="AlphaFoldDB" id="A0AAD4NV59"/>
<protein>
    <submittedName>
        <fullName evidence="2">Uncharacterized protein</fullName>
    </submittedName>
</protein>
<proteinExistence type="predicted"/>